<organism evidence="2 3">
    <name type="scientific">Zea mays</name>
    <name type="common">Maize</name>
    <dbReference type="NCBI Taxonomy" id="4577"/>
    <lineage>
        <taxon>Eukaryota</taxon>
        <taxon>Viridiplantae</taxon>
        <taxon>Streptophyta</taxon>
        <taxon>Embryophyta</taxon>
        <taxon>Tracheophyta</taxon>
        <taxon>Spermatophyta</taxon>
        <taxon>Magnoliopsida</taxon>
        <taxon>Liliopsida</taxon>
        <taxon>Poales</taxon>
        <taxon>Poaceae</taxon>
        <taxon>PACMAD clade</taxon>
        <taxon>Panicoideae</taxon>
        <taxon>Andropogonodae</taxon>
        <taxon>Andropogoneae</taxon>
        <taxon>Tripsacinae</taxon>
        <taxon>Zea</taxon>
    </lineage>
</organism>
<gene>
    <name evidence="2" type="ORF">Zm00014a_017763</name>
</gene>
<comment type="caution">
    <text evidence="2">The sequence shown here is derived from an EMBL/GenBank/DDBJ whole genome shotgun (WGS) entry which is preliminary data.</text>
</comment>
<evidence type="ECO:0000256" key="1">
    <source>
        <dbReference type="SAM" id="MobiDB-lite"/>
    </source>
</evidence>
<dbReference type="Proteomes" id="UP000251960">
    <property type="component" value="Chromosome 2"/>
</dbReference>
<evidence type="ECO:0000313" key="2">
    <source>
        <dbReference type="EMBL" id="PWZ39469.1"/>
    </source>
</evidence>
<proteinExistence type="predicted"/>
<dbReference type="AlphaFoldDB" id="A0A3L6FXC7"/>
<protein>
    <submittedName>
        <fullName evidence="2">Uncharacterized protein</fullName>
    </submittedName>
</protein>
<accession>A0A3L6FXC7</accession>
<reference evidence="2 3" key="1">
    <citation type="journal article" date="2018" name="Nat. Genet.">
        <title>Extensive intraspecific gene order and gene structural variations between Mo17 and other maize genomes.</title>
        <authorList>
            <person name="Sun S."/>
            <person name="Zhou Y."/>
            <person name="Chen J."/>
            <person name="Shi J."/>
            <person name="Zhao H."/>
            <person name="Zhao H."/>
            <person name="Song W."/>
            <person name="Zhang M."/>
            <person name="Cui Y."/>
            <person name="Dong X."/>
            <person name="Liu H."/>
            <person name="Ma X."/>
            <person name="Jiao Y."/>
            <person name="Wang B."/>
            <person name="Wei X."/>
            <person name="Stein J.C."/>
            <person name="Glaubitz J.C."/>
            <person name="Lu F."/>
            <person name="Yu G."/>
            <person name="Liang C."/>
            <person name="Fengler K."/>
            <person name="Li B."/>
            <person name="Rafalski A."/>
            <person name="Schnable P.S."/>
            <person name="Ware D.H."/>
            <person name="Buckler E.S."/>
            <person name="Lai J."/>
        </authorList>
    </citation>
    <scope>NUCLEOTIDE SEQUENCE [LARGE SCALE GENOMIC DNA]</scope>
    <source>
        <strain evidence="3">cv. Missouri 17</strain>
        <tissue evidence="2">Seedling</tissue>
    </source>
</reference>
<dbReference type="EMBL" id="NCVQ01000003">
    <property type="protein sequence ID" value="PWZ39469.1"/>
    <property type="molecule type" value="Genomic_DNA"/>
</dbReference>
<evidence type="ECO:0000313" key="3">
    <source>
        <dbReference type="Proteomes" id="UP000251960"/>
    </source>
</evidence>
<sequence>MMRDITCKVHEHPSIKTQTQF</sequence>
<feature type="region of interest" description="Disordered" evidence="1">
    <location>
        <begin position="1"/>
        <end position="21"/>
    </location>
</feature>
<name>A0A3L6FXC7_MAIZE</name>
<feature type="compositionally biased region" description="Basic and acidic residues" evidence="1">
    <location>
        <begin position="1"/>
        <end position="14"/>
    </location>
</feature>